<feature type="region of interest" description="Disordered" evidence="1">
    <location>
        <begin position="69"/>
        <end position="106"/>
    </location>
</feature>
<dbReference type="AlphaFoldDB" id="A0A4D6L355"/>
<evidence type="ECO:0000313" key="3">
    <source>
        <dbReference type="Proteomes" id="UP000501690"/>
    </source>
</evidence>
<protein>
    <submittedName>
        <fullName evidence="2">Uncharacterized protein</fullName>
    </submittedName>
</protein>
<dbReference type="Proteomes" id="UP000501690">
    <property type="component" value="Linkage Group LG2"/>
</dbReference>
<proteinExistence type="predicted"/>
<evidence type="ECO:0000256" key="1">
    <source>
        <dbReference type="SAM" id="MobiDB-lite"/>
    </source>
</evidence>
<evidence type="ECO:0000313" key="2">
    <source>
        <dbReference type="EMBL" id="QCD82900.1"/>
    </source>
</evidence>
<reference evidence="2 3" key="1">
    <citation type="submission" date="2019-04" db="EMBL/GenBank/DDBJ databases">
        <title>An improved genome assembly and genetic linkage map for asparagus bean, Vigna unguiculata ssp. sesquipedialis.</title>
        <authorList>
            <person name="Xia Q."/>
            <person name="Zhang R."/>
            <person name="Dong Y."/>
        </authorList>
    </citation>
    <scope>NUCLEOTIDE SEQUENCE [LARGE SCALE GENOMIC DNA]</scope>
    <source>
        <tissue evidence="2">Leaf</tissue>
    </source>
</reference>
<gene>
    <name evidence="2" type="ORF">DEO72_LG2g3242</name>
</gene>
<organism evidence="2 3">
    <name type="scientific">Vigna unguiculata</name>
    <name type="common">Cowpea</name>
    <dbReference type="NCBI Taxonomy" id="3917"/>
    <lineage>
        <taxon>Eukaryota</taxon>
        <taxon>Viridiplantae</taxon>
        <taxon>Streptophyta</taxon>
        <taxon>Embryophyta</taxon>
        <taxon>Tracheophyta</taxon>
        <taxon>Spermatophyta</taxon>
        <taxon>Magnoliopsida</taxon>
        <taxon>eudicotyledons</taxon>
        <taxon>Gunneridae</taxon>
        <taxon>Pentapetalae</taxon>
        <taxon>rosids</taxon>
        <taxon>fabids</taxon>
        <taxon>Fabales</taxon>
        <taxon>Fabaceae</taxon>
        <taxon>Papilionoideae</taxon>
        <taxon>50 kb inversion clade</taxon>
        <taxon>NPAAA clade</taxon>
        <taxon>indigoferoid/millettioid clade</taxon>
        <taxon>Phaseoleae</taxon>
        <taxon>Vigna</taxon>
    </lineage>
</organism>
<sequence>MWEVHEVDRNPKGIIFFSHSEKPHEVITVVIPAAVSVTARPDAIVSDPSHRRRQPSLHHLLLLDLPSSSASLHPRFTPPPQGRHRRGNRRPLGRTGGASSPLFCKR</sequence>
<keyword evidence="3" id="KW-1185">Reference proteome</keyword>
<name>A0A4D6L355_VIGUN</name>
<feature type="compositionally biased region" description="Basic residues" evidence="1">
    <location>
        <begin position="82"/>
        <end position="92"/>
    </location>
</feature>
<accession>A0A4D6L355</accession>
<dbReference type="EMBL" id="CP039346">
    <property type="protein sequence ID" value="QCD82900.1"/>
    <property type="molecule type" value="Genomic_DNA"/>
</dbReference>